<dbReference type="InterPro" id="IPR016355">
    <property type="entry name" value="NR5-like"/>
</dbReference>
<evidence type="ECO:0000256" key="6">
    <source>
        <dbReference type="ARBA" id="ARBA00023242"/>
    </source>
</evidence>
<evidence type="ECO:0000256" key="1">
    <source>
        <dbReference type="ARBA" id="ARBA00004123"/>
    </source>
</evidence>
<dbReference type="AlphaFoldDB" id="A0A9Q1EWN2"/>
<dbReference type="PANTHER" id="PTHR24086">
    <property type="entry name" value="NUCLEAR RECEPTOR SUBFAMILY 5 GROUP A"/>
    <property type="match status" value="1"/>
</dbReference>
<gene>
    <name evidence="8" type="ORF">SKAU_G00278430</name>
</gene>
<keyword evidence="9" id="KW-1185">Reference proteome</keyword>
<keyword evidence="4" id="KW-0804">Transcription</keyword>
<protein>
    <recommendedName>
        <fullName evidence="7">NR LBD domain-containing protein</fullName>
    </recommendedName>
</protein>
<proteinExistence type="inferred from homology"/>
<comment type="similarity">
    <text evidence="2">Belongs to the nuclear hormone receptor family. NR5 subfamily.</text>
</comment>
<accession>A0A9Q1EWN2</accession>
<dbReference type="Proteomes" id="UP001152622">
    <property type="component" value="Chromosome 11"/>
</dbReference>
<name>A0A9Q1EWN2_SYNKA</name>
<dbReference type="OrthoDB" id="5984981at2759"/>
<evidence type="ECO:0000256" key="2">
    <source>
        <dbReference type="ARBA" id="ARBA00007536"/>
    </source>
</evidence>
<dbReference type="GO" id="GO:0009755">
    <property type="term" value="P:hormone-mediated signaling pathway"/>
    <property type="evidence" value="ECO:0007669"/>
    <property type="project" value="TreeGrafter"/>
</dbReference>
<evidence type="ECO:0000259" key="7">
    <source>
        <dbReference type="PROSITE" id="PS51843"/>
    </source>
</evidence>
<dbReference type="PROSITE" id="PS51843">
    <property type="entry name" value="NR_LBD"/>
    <property type="match status" value="1"/>
</dbReference>
<evidence type="ECO:0000313" key="8">
    <source>
        <dbReference type="EMBL" id="KAJ8346442.1"/>
    </source>
</evidence>
<organism evidence="8 9">
    <name type="scientific">Synaphobranchus kaupii</name>
    <name type="common">Kaup's arrowtooth eel</name>
    <dbReference type="NCBI Taxonomy" id="118154"/>
    <lineage>
        <taxon>Eukaryota</taxon>
        <taxon>Metazoa</taxon>
        <taxon>Chordata</taxon>
        <taxon>Craniata</taxon>
        <taxon>Vertebrata</taxon>
        <taxon>Euteleostomi</taxon>
        <taxon>Actinopterygii</taxon>
        <taxon>Neopterygii</taxon>
        <taxon>Teleostei</taxon>
        <taxon>Anguilliformes</taxon>
        <taxon>Synaphobranchidae</taxon>
        <taxon>Synaphobranchus</taxon>
    </lineage>
</organism>
<dbReference type="GO" id="GO:0004879">
    <property type="term" value="F:nuclear receptor activity"/>
    <property type="evidence" value="ECO:0007669"/>
    <property type="project" value="InterPro"/>
</dbReference>
<dbReference type="EMBL" id="JAINUF010000011">
    <property type="protein sequence ID" value="KAJ8346442.1"/>
    <property type="molecule type" value="Genomic_DNA"/>
</dbReference>
<dbReference type="SUPFAM" id="SSF48508">
    <property type="entry name" value="Nuclear receptor ligand-binding domain"/>
    <property type="match status" value="1"/>
</dbReference>
<keyword evidence="3" id="KW-0805">Transcription regulation</keyword>
<dbReference type="InterPro" id="IPR000536">
    <property type="entry name" value="Nucl_hrmn_rcpt_lig-bd"/>
</dbReference>
<evidence type="ECO:0000256" key="4">
    <source>
        <dbReference type="ARBA" id="ARBA00023163"/>
    </source>
</evidence>
<keyword evidence="6" id="KW-0539">Nucleus</keyword>
<keyword evidence="5" id="KW-0675">Receptor</keyword>
<evidence type="ECO:0000256" key="5">
    <source>
        <dbReference type="ARBA" id="ARBA00023170"/>
    </source>
</evidence>
<dbReference type="InterPro" id="IPR035500">
    <property type="entry name" value="NHR-like_dom_sf"/>
</dbReference>
<reference evidence="8" key="1">
    <citation type="journal article" date="2023" name="Science">
        <title>Genome structures resolve the early diversification of teleost fishes.</title>
        <authorList>
            <person name="Parey E."/>
            <person name="Louis A."/>
            <person name="Montfort J."/>
            <person name="Bouchez O."/>
            <person name="Roques C."/>
            <person name="Iampietro C."/>
            <person name="Lluch J."/>
            <person name="Castinel A."/>
            <person name="Donnadieu C."/>
            <person name="Desvignes T."/>
            <person name="Floi Bucao C."/>
            <person name="Jouanno E."/>
            <person name="Wen M."/>
            <person name="Mejri S."/>
            <person name="Dirks R."/>
            <person name="Jansen H."/>
            <person name="Henkel C."/>
            <person name="Chen W.J."/>
            <person name="Zahm M."/>
            <person name="Cabau C."/>
            <person name="Klopp C."/>
            <person name="Thompson A.W."/>
            <person name="Robinson-Rechavi M."/>
            <person name="Braasch I."/>
            <person name="Lecointre G."/>
            <person name="Bobe J."/>
            <person name="Postlethwait J.H."/>
            <person name="Berthelot C."/>
            <person name="Roest Crollius H."/>
            <person name="Guiguen Y."/>
        </authorList>
    </citation>
    <scope>NUCLEOTIDE SEQUENCE</scope>
    <source>
        <strain evidence="8">WJC10195</strain>
    </source>
</reference>
<dbReference type="GO" id="GO:0000978">
    <property type="term" value="F:RNA polymerase II cis-regulatory region sequence-specific DNA binding"/>
    <property type="evidence" value="ECO:0007669"/>
    <property type="project" value="TreeGrafter"/>
</dbReference>
<comment type="subcellular location">
    <subcellularLocation>
        <location evidence="1">Nucleus</location>
    </subcellularLocation>
</comment>
<dbReference type="PANTHER" id="PTHR24086:SF48">
    <property type="entry name" value="FF1D-RELATED"/>
    <property type="match status" value="1"/>
</dbReference>
<comment type="caution">
    <text evidence="8">The sequence shown here is derived from an EMBL/GenBank/DDBJ whole genome shotgun (WGS) entry which is preliminary data.</text>
</comment>
<evidence type="ECO:0000313" key="9">
    <source>
        <dbReference type="Proteomes" id="UP001152622"/>
    </source>
</evidence>
<dbReference type="GO" id="GO:0009888">
    <property type="term" value="P:tissue development"/>
    <property type="evidence" value="ECO:0007669"/>
    <property type="project" value="TreeGrafter"/>
</dbReference>
<evidence type="ECO:0000256" key="3">
    <source>
        <dbReference type="ARBA" id="ARBA00023015"/>
    </source>
</evidence>
<feature type="domain" description="NR LBD" evidence="7">
    <location>
        <begin position="1"/>
        <end position="83"/>
    </location>
</feature>
<sequence length="87" mass="9861">MVGYVKFLEGRQFVESVHEQVNAALLEHTLSSHPHFLDRFGQLLCWLPELHSLSAHAEDYLCDKNLSGEVPCNSLLIEMLHAKRACS</sequence>
<dbReference type="Gene3D" id="1.10.565.10">
    <property type="entry name" value="Retinoid X Receptor"/>
    <property type="match status" value="1"/>
</dbReference>
<dbReference type="GO" id="GO:0090575">
    <property type="term" value="C:RNA polymerase II transcription regulator complex"/>
    <property type="evidence" value="ECO:0007669"/>
    <property type="project" value="TreeGrafter"/>
</dbReference>